<evidence type="ECO:0000256" key="4">
    <source>
        <dbReference type="ARBA" id="ARBA00022989"/>
    </source>
</evidence>
<evidence type="ECO:0000256" key="6">
    <source>
        <dbReference type="SAM" id="Phobius"/>
    </source>
</evidence>
<dbReference type="Proteomes" id="UP000534294">
    <property type="component" value="Unassembled WGS sequence"/>
</dbReference>
<comment type="caution">
    <text evidence="7">The sequence shown here is derived from an EMBL/GenBank/DDBJ whole genome shotgun (WGS) entry which is preliminary data.</text>
</comment>
<comment type="subcellular location">
    <subcellularLocation>
        <location evidence="1">Cell membrane</location>
        <topology evidence="1">Multi-pass membrane protein</topology>
    </subcellularLocation>
</comment>
<keyword evidence="2" id="KW-1003">Cell membrane</keyword>
<dbReference type="GO" id="GO:0015920">
    <property type="term" value="P:lipopolysaccharide transport"/>
    <property type="evidence" value="ECO:0007669"/>
    <property type="project" value="TreeGrafter"/>
</dbReference>
<evidence type="ECO:0000256" key="3">
    <source>
        <dbReference type="ARBA" id="ARBA00022692"/>
    </source>
</evidence>
<feature type="transmembrane region" description="Helical" evidence="6">
    <location>
        <begin position="294"/>
        <end position="314"/>
    </location>
</feature>
<gene>
    <name evidence="7" type="ORF">HNQ64_003419</name>
</gene>
<dbReference type="RefSeq" id="WP_184210602.1">
    <property type="nucleotide sequence ID" value="NZ_JACHIF010000007.1"/>
</dbReference>
<dbReference type="EMBL" id="JACHIF010000007">
    <property type="protein sequence ID" value="MBB5039150.1"/>
    <property type="molecule type" value="Genomic_DNA"/>
</dbReference>
<accession>A0A7W7YNF3</accession>
<keyword evidence="8" id="KW-1185">Reference proteome</keyword>
<dbReference type="InterPro" id="IPR005495">
    <property type="entry name" value="LptG/LptF_permease"/>
</dbReference>
<name>A0A7W7YNF3_9BACT</name>
<keyword evidence="4 6" id="KW-1133">Transmembrane helix</keyword>
<dbReference type="GO" id="GO:0043190">
    <property type="term" value="C:ATP-binding cassette (ABC) transporter complex"/>
    <property type="evidence" value="ECO:0007669"/>
    <property type="project" value="TreeGrafter"/>
</dbReference>
<sequence>MVVRIFDRYLGKQVLSATLMGVLLLSGVMVLGNVYKKLDELLGDTQLPLGFVLEFVALIIPFSLIFTIPWAFLTGILLVFGRLSADNELVSLRMTGWSMSRICAAVFVLAFGLSSVCYWVNVSVSPMAKDRIKRMFFEVALDNPAALFQEGRVLDKVPGFRIHTGKRDGNVLKDLEIVEVEGRLPQRVIHAQQATLQMQPGVLDFIMQLEGAEIENITYTEDKKVDKIEFVNAGKMAMLFPLSRLKEDTVKVNASMKSTSILWGEVRSWMDGVTGKKMDEKEHSKSLTELSKRYSFSLACVTFALVGIPLGVTAQRRETSTGFALSLITATLYLVFIILADTLNSKPAAMPHLIMWAPNVLFMGIGGWLFYRLSRR</sequence>
<feature type="transmembrane region" description="Helical" evidence="6">
    <location>
        <begin position="102"/>
        <end position="121"/>
    </location>
</feature>
<dbReference type="AlphaFoldDB" id="A0A7W7YNF3"/>
<keyword evidence="5 6" id="KW-0472">Membrane</keyword>
<proteinExistence type="predicted"/>
<feature type="transmembrane region" description="Helical" evidence="6">
    <location>
        <begin position="55"/>
        <end position="81"/>
    </location>
</feature>
<dbReference type="PANTHER" id="PTHR33529">
    <property type="entry name" value="SLR0882 PROTEIN-RELATED"/>
    <property type="match status" value="1"/>
</dbReference>
<keyword evidence="3 6" id="KW-0812">Transmembrane</keyword>
<evidence type="ECO:0000256" key="5">
    <source>
        <dbReference type="ARBA" id="ARBA00023136"/>
    </source>
</evidence>
<reference evidence="7 8" key="1">
    <citation type="submission" date="2020-08" db="EMBL/GenBank/DDBJ databases">
        <title>Genomic Encyclopedia of Type Strains, Phase IV (KMG-IV): sequencing the most valuable type-strain genomes for metagenomic binning, comparative biology and taxonomic classification.</title>
        <authorList>
            <person name="Goeker M."/>
        </authorList>
    </citation>
    <scope>NUCLEOTIDE SEQUENCE [LARGE SCALE GENOMIC DNA]</scope>
    <source>
        <strain evidence="7 8">DSM 12251</strain>
    </source>
</reference>
<feature type="transmembrane region" description="Helical" evidence="6">
    <location>
        <begin position="321"/>
        <end position="340"/>
    </location>
</feature>
<feature type="transmembrane region" description="Helical" evidence="6">
    <location>
        <begin position="352"/>
        <end position="371"/>
    </location>
</feature>
<evidence type="ECO:0000256" key="1">
    <source>
        <dbReference type="ARBA" id="ARBA00004651"/>
    </source>
</evidence>
<evidence type="ECO:0000256" key="2">
    <source>
        <dbReference type="ARBA" id="ARBA00022475"/>
    </source>
</evidence>
<organism evidence="7 8">
    <name type="scientific">Prosthecobacter dejongeii</name>
    <dbReference type="NCBI Taxonomy" id="48465"/>
    <lineage>
        <taxon>Bacteria</taxon>
        <taxon>Pseudomonadati</taxon>
        <taxon>Verrucomicrobiota</taxon>
        <taxon>Verrucomicrobiia</taxon>
        <taxon>Verrucomicrobiales</taxon>
        <taxon>Verrucomicrobiaceae</taxon>
        <taxon>Prosthecobacter</taxon>
    </lineage>
</organism>
<feature type="transmembrane region" description="Helical" evidence="6">
    <location>
        <begin position="14"/>
        <end position="35"/>
    </location>
</feature>
<evidence type="ECO:0000313" key="8">
    <source>
        <dbReference type="Proteomes" id="UP000534294"/>
    </source>
</evidence>
<dbReference type="PANTHER" id="PTHR33529:SF6">
    <property type="entry name" value="YJGP_YJGQ FAMILY PERMEASE"/>
    <property type="match status" value="1"/>
</dbReference>
<evidence type="ECO:0000313" key="7">
    <source>
        <dbReference type="EMBL" id="MBB5039150.1"/>
    </source>
</evidence>
<dbReference type="Pfam" id="PF03739">
    <property type="entry name" value="LptF_LptG"/>
    <property type="match status" value="1"/>
</dbReference>
<protein>
    <submittedName>
        <fullName evidence="7">Lipopolysaccharide export system permease protein</fullName>
    </submittedName>
</protein>